<proteinExistence type="predicted"/>
<organism evidence="1 2">
    <name type="scientific">Methanoliparum thermophilum</name>
    <dbReference type="NCBI Taxonomy" id="2491083"/>
    <lineage>
        <taxon>Archaea</taxon>
        <taxon>Methanobacteriati</taxon>
        <taxon>Methanobacteriota</taxon>
        <taxon>Candidatus Methanoliparia</taxon>
        <taxon>Candidatus Methanoliparales</taxon>
        <taxon>Candidatus Methanoliparaceae</taxon>
        <taxon>Candidatus Methanoliparum</taxon>
    </lineage>
</organism>
<dbReference type="Proteomes" id="UP000317158">
    <property type="component" value="Unassembled WGS sequence"/>
</dbReference>
<comment type="caution">
    <text evidence="1">The sequence shown here is derived from an EMBL/GenBank/DDBJ whole genome shotgun (WGS) entry which is preliminary data.</text>
</comment>
<sequence>MHYLHAILIKFDTVTKEKIREREEFSPEEIDSLQKMARWRAIGAIEQYQGQVFDWFDEYTAGRWKEKYPGNGVILGLIDPELFLKELEYFRKLPLKSALEWLGLLNHKDLKWRTLQEYQEDPGLKRVPSDWEDFLFSEEDPPKIFSGYPEDPAKIDENFIRNLWASDYSSKGFYLYKAIALANGYYECESCFYSIPDDGTKLLFEVLKV</sequence>
<evidence type="ECO:0000313" key="2">
    <source>
        <dbReference type="Proteomes" id="UP000317158"/>
    </source>
</evidence>
<dbReference type="AlphaFoldDB" id="A0A520KTF2"/>
<dbReference type="EMBL" id="RXIF01000002">
    <property type="protein sequence ID" value="RZN65373.1"/>
    <property type="molecule type" value="Genomic_DNA"/>
</dbReference>
<name>A0A520KTF2_METT2</name>
<accession>A0A520KTF2</accession>
<gene>
    <name evidence="1" type="ORF">EF806_00280</name>
</gene>
<reference evidence="1 2" key="1">
    <citation type="journal article" date="2019" name="Nat. Microbiol.">
        <title>Wide diversity of methane and short-chain alkane metabolisms in uncultured archaea.</title>
        <authorList>
            <person name="Borrel G."/>
            <person name="Adam P.S."/>
            <person name="McKay L.J."/>
            <person name="Chen L.X."/>
            <person name="Sierra-Garcia I.N."/>
            <person name="Sieber C.M."/>
            <person name="Letourneur Q."/>
            <person name="Ghozlane A."/>
            <person name="Andersen G.L."/>
            <person name="Li W.J."/>
            <person name="Hallam S.J."/>
            <person name="Muyzer G."/>
            <person name="de Oliveira V.M."/>
            <person name="Inskeep W.P."/>
            <person name="Banfield J.F."/>
            <person name="Gribaldo S."/>
        </authorList>
    </citation>
    <scope>NUCLEOTIDE SEQUENCE [LARGE SCALE GENOMIC DNA]</scope>
    <source>
        <strain evidence="1">NM1a</strain>
    </source>
</reference>
<evidence type="ECO:0000313" key="1">
    <source>
        <dbReference type="EMBL" id="RZN65373.1"/>
    </source>
</evidence>
<protein>
    <submittedName>
        <fullName evidence="1">Uncharacterized protein</fullName>
    </submittedName>
</protein>